<evidence type="ECO:0000313" key="8">
    <source>
        <dbReference type="Proteomes" id="UP001500618"/>
    </source>
</evidence>
<reference evidence="7 8" key="1">
    <citation type="journal article" date="2019" name="Int. J. Syst. Evol. Microbiol.">
        <title>The Global Catalogue of Microorganisms (GCM) 10K type strain sequencing project: providing services to taxonomists for standard genome sequencing and annotation.</title>
        <authorList>
            <consortium name="The Broad Institute Genomics Platform"/>
            <consortium name="The Broad Institute Genome Sequencing Center for Infectious Disease"/>
            <person name="Wu L."/>
            <person name="Ma J."/>
        </authorList>
    </citation>
    <scope>NUCLEOTIDE SEQUENCE [LARGE SCALE GENOMIC DNA]</scope>
    <source>
        <strain evidence="7 8">JCM 14718</strain>
    </source>
</reference>
<proteinExistence type="predicted"/>
<dbReference type="InterPro" id="IPR032821">
    <property type="entry name" value="PKS_assoc"/>
</dbReference>
<evidence type="ECO:0000313" key="7">
    <source>
        <dbReference type="EMBL" id="GAA1656691.1"/>
    </source>
</evidence>
<dbReference type="InterPro" id="IPR016039">
    <property type="entry name" value="Thiolase-like"/>
</dbReference>
<evidence type="ECO:0008006" key="9">
    <source>
        <dbReference type="Google" id="ProtNLM"/>
    </source>
</evidence>
<evidence type="ECO:0000256" key="1">
    <source>
        <dbReference type="ARBA" id="ARBA00022450"/>
    </source>
</evidence>
<dbReference type="Gene3D" id="1.10.1200.10">
    <property type="entry name" value="ACP-like"/>
    <property type="match status" value="1"/>
</dbReference>
<dbReference type="InterPro" id="IPR014031">
    <property type="entry name" value="Ketoacyl_synth_C"/>
</dbReference>
<dbReference type="InterPro" id="IPR018201">
    <property type="entry name" value="Ketoacyl_synth_AS"/>
</dbReference>
<evidence type="ECO:0000259" key="6">
    <source>
        <dbReference type="PROSITE" id="PS52004"/>
    </source>
</evidence>
<evidence type="ECO:0000259" key="5">
    <source>
        <dbReference type="PROSITE" id="PS50075"/>
    </source>
</evidence>
<dbReference type="InterPro" id="IPR050091">
    <property type="entry name" value="PKS_NRPS_Biosynth_Enz"/>
</dbReference>
<name>A0ABN2FQL7_9ACTN</name>
<dbReference type="PANTHER" id="PTHR43775:SF37">
    <property type="entry name" value="SI:DKEY-61P9.11"/>
    <property type="match status" value="1"/>
</dbReference>
<dbReference type="InterPro" id="IPR009081">
    <property type="entry name" value="PP-bd_ACP"/>
</dbReference>
<dbReference type="Gene3D" id="3.40.47.10">
    <property type="match status" value="1"/>
</dbReference>
<keyword evidence="3" id="KW-0808">Transferase</keyword>
<dbReference type="Pfam" id="PF02801">
    <property type="entry name" value="Ketoacyl-synt_C"/>
    <property type="match status" value="1"/>
</dbReference>
<keyword evidence="2" id="KW-0597">Phosphoprotein</keyword>
<dbReference type="InterPro" id="IPR020841">
    <property type="entry name" value="PKS_Beta-ketoAc_synthase_dom"/>
</dbReference>
<dbReference type="SMART" id="SM00825">
    <property type="entry name" value="PKS_KS"/>
    <property type="match status" value="1"/>
</dbReference>
<dbReference type="Pfam" id="PF16197">
    <property type="entry name" value="KAsynt_C_assoc"/>
    <property type="match status" value="1"/>
</dbReference>
<dbReference type="Gene3D" id="1.10.1240.100">
    <property type="match status" value="1"/>
</dbReference>
<dbReference type="Pfam" id="PF00550">
    <property type="entry name" value="PP-binding"/>
    <property type="match status" value="1"/>
</dbReference>
<dbReference type="PROSITE" id="PS52004">
    <property type="entry name" value="KS3_2"/>
    <property type="match status" value="1"/>
</dbReference>
<protein>
    <recommendedName>
        <fullName evidence="9">Carrier domain-containing protein</fullName>
    </recommendedName>
</protein>
<dbReference type="PROSITE" id="PS00012">
    <property type="entry name" value="PHOSPHOPANTETHEINE"/>
    <property type="match status" value="1"/>
</dbReference>
<dbReference type="InterPro" id="IPR006162">
    <property type="entry name" value="Ppantetheine_attach_site"/>
</dbReference>
<gene>
    <name evidence="7" type="ORF">GCM10009765_02700</name>
</gene>
<dbReference type="CDD" id="cd00833">
    <property type="entry name" value="PKS"/>
    <property type="match status" value="1"/>
</dbReference>
<evidence type="ECO:0000256" key="3">
    <source>
        <dbReference type="ARBA" id="ARBA00022679"/>
    </source>
</evidence>
<dbReference type="Pfam" id="PF00109">
    <property type="entry name" value="ketoacyl-synt"/>
    <property type="match status" value="1"/>
</dbReference>
<keyword evidence="8" id="KW-1185">Reference proteome</keyword>
<accession>A0ABN2FQL7</accession>
<dbReference type="PROSITE" id="PS00606">
    <property type="entry name" value="KS3_1"/>
    <property type="match status" value="1"/>
</dbReference>
<feature type="domain" description="Carrier" evidence="5">
    <location>
        <begin position="713"/>
        <end position="788"/>
    </location>
</feature>
<dbReference type="SUPFAM" id="SSF47336">
    <property type="entry name" value="ACP-like"/>
    <property type="match status" value="1"/>
</dbReference>
<comment type="caution">
    <text evidence="7">The sequence shown here is derived from an EMBL/GenBank/DDBJ whole genome shotgun (WGS) entry which is preliminary data.</text>
</comment>
<dbReference type="RefSeq" id="WP_344306344.1">
    <property type="nucleotide sequence ID" value="NZ_BAAANY010000001.1"/>
</dbReference>
<dbReference type="InterPro" id="IPR014030">
    <property type="entry name" value="Ketoacyl_synth_N"/>
</dbReference>
<organism evidence="7 8">
    <name type="scientific">Fodinicola feengrottensis</name>
    <dbReference type="NCBI Taxonomy" id="435914"/>
    <lineage>
        <taxon>Bacteria</taxon>
        <taxon>Bacillati</taxon>
        <taxon>Actinomycetota</taxon>
        <taxon>Actinomycetes</taxon>
        <taxon>Mycobacteriales</taxon>
        <taxon>Fodinicola</taxon>
    </lineage>
</organism>
<evidence type="ECO:0000256" key="2">
    <source>
        <dbReference type="ARBA" id="ARBA00022553"/>
    </source>
</evidence>
<keyword evidence="4" id="KW-0511">Multifunctional enzyme</keyword>
<evidence type="ECO:0000256" key="4">
    <source>
        <dbReference type="ARBA" id="ARBA00023268"/>
    </source>
</evidence>
<feature type="domain" description="Ketosynthase family 3 (KS3)" evidence="6">
    <location>
        <begin position="2"/>
        <end position="420"/>
    </location>
</feature>
<dbReference type="SUPFAM" id="SSF53901">
    <property type="entry name" value="Thiolase-like"/>
    <property type="match status" value="1"/>
</dbReference>
<keyword evidence="1" id="KW-0596">Phosphopantetheine</keyword>
<dbReference type="Proteomes" id="UP001500618">
    <property type="component" value="Unassembled WGS sequence"/>
</dbReference>
<dbReference type="PANTHER" id="PTHR43775">
    <property type="entry name" value="FATTY ACID SYNTHASE"/>
    <property type="match status" value="1"/>
</dbReference>
<dbReference type="InterPro" id="IPR020806">
    <property type="entry name" value="PKS_PP-bd"/>
</dbReference>
<dbReference type="SMART" id="SM00823">
    <property type="entry name" value="PKS_PP"/>
    <property type="match status" value="1"/>
</dbReference>
<sequence length="792" mass="84412">MTDHIAIVGMACRLPGANNVEQYWRNLRRGTESISRFDTAQLLAAGIDPDTARHPRYVPARGVIENAEFFDRAFFGMSPAEAAGTDPQHRVLLETASVALDDAAIDPDRFGGWIGVFAGCAPVNVDLLARGDDDLIEMIGYDKDFLATKVAYKLGLRGPAMTVLAGCSTSLVAVHQAAQSLANYECDAAIAGGIALWMPQTTGYLYEEGDILSLDGHCRTFDADASGTVGSSGVALVVLRRLEDAVRDRDRIVAVIRGSALNNDGSQKLGYTAPSLAGQRDVIAFAQARAEVDAADIGYVEAHGTATKIGDPIEVAALTAAFRKSTDRAGYCWLGSVKSNLGHTAAAGGVAGLIKTALMLRHRELVPTLHVRRPNPELELDSSPFRIASSTQPWPADGPLLAGVSSFGVGGTNAHVIVESAPATVRSAATSRPGVFVISAATPNALRRLENDLAESLESGTQPLPDVAWTLATGRRRFSYRRAIVATTTQELVAGLRTGSPAVGSGRPAMLAAQWERGVDIDVPVDGEPHRCVLPPHPFERTECDRTPARAAVVRRSEPRWIQITETMVAGHDALVMVDCEPVADLVRQLATADAHVSVGPAGVERVGQRPALVVRLHDDTNIGTLPTDRRLVLLGSGLADVLGDEQLSPRTADVQALLEKHRGSVILFDLGEGSIPTFFPAIQPTVTTYAWRGRRWWGLEQSAASAVDPGTAHRDDVQAIITEVWSDLFGLPTVGVRDNFFGLGGHSLLAVQIAARLRARFGLDIRTEAILKGQTIDALTGFVISLSGKLP</sequence>
<dbReference type="PROSITE" id="PS50075">
    <property type="entry name" value="CARRIER"/>
    <property type="match status" value="1"/>
</dbReference>
<dbReference type="InterPro" id="IPR036736">
    <property type="entry name" value="ACP-like_sf"/>
</dbReference>
<dbReference type="EMBL" id="BAAANY010000001">
    <property type="protein sequence ID" value="GAA1656691.1"/>
    <property type="molecule type" value="Genomic_DNA"/>
</dbReference>